<keyword evidence="1" id="KW-1133">Transmembrane helix</keyword>
<name>A0A2W6AWC6_9BACT</name>
<dbReference type="Proteomes" id="UP000248724">
    <property type="component" value="Unassembled WGS sequence"/>
</dbReference>
<protein>
    <submittedName>
        <fullName evidence="4">Uncharacterized protein</fullName>
    </submittedName>
</protein>
<evidence type="ECO:0000256" key="2">
    <source>
        <dbReference type="SAM" id="SignalP"/>
    </source>
</evidence>
<feature type="transmembrane region" description="Helical" evidence="1">
    <location>
        <begin position="780"/>
        <end position="798"/>
    </location>
</feature>
<proteinExistence type="predicted"/>
<dbReference type="AlphaFoldDB" id="A0A2W6AWC6"/>
<dbReference type="EMBL" id="JAEKNS010000134">
    <property type="protein sequence ID" value="MBJ7595846.1"/>
    <property type="molecule type" value="Genomic_DNA"/>
</dbReference>
<gene>
    <name evidence="4" type="ORF">DLM65_04420</name>
    <name evidence="3" type="ORF">JF886_13510</name>
</gene>
<keyword evidence="1" id="KW-0812">Transmembrane</keyword>
<organism evidence="4 5">
    <name type="scientific">Candidatus Aeolococcus gillhamiae</name>
    <dbReference type="NCBI Taxonomy" id="3127015"/>
    <lineage>
        <taxon>Bacteria</taxon>
        <taxon>Bacillati</taxon>
        <taxon>Candidatus Dormiibacterota</taxon>
        <taxon>Candidatus Dormibacteria</taxon>
        <taxon>Candidatus Aeolococcales</taxon>
        <taxon>Candidatus Aeolococcaceae</taxon>
        <taxon>Candidatus Aeolococcus</taxon>
    </lineage>
</organism>
<sequence length="807" mass="85362">MAADARRRTAASRATRLIVAAGVGATLFAAPAAASAATPSHASVFGSGPVVLARASEPVVINGRDIPSWSRLAATGVTAPFPSGVTNADGGDNVRSAHNGILTVPPDPRTGVNPDQIAAYRFDGSSWTEIPVQVDQMYLYHLANGHSSFSVYSGTDQELAYAWNPTAHAVGEEAWKKVFGGISGITNAAYTDPNPCTARYQLPGAAGQIELARAIANGVVSPPKSPGIPPDDYTQAMQDPVNAAVGTPQLNDDDQIAMMAGDAGVQAPGGTSQPTGTVANNGQEVSILDPTSSSDGSAQRSYIYLFLQPGGSHFTSSNGYVQMTRGANADQWIDRYSFSPASTEKLGVSNTSYGANLSGQVCVTAADNDANPKITTANGQPRASIDRQPSDAMTLTTPTYTVDASGRWMVRKLRVVNPGTSTYGPNLISRWKGRAFQSSPNSSVSLVGFEDEQVNWELNSALLGWRVGPVRAIREVWGADSGTNVTKVEIYYRDSYTFQYHVRVHPIPTDGLYTSWDFNYGQVSTYYNQLHAAGVPIDGTNTHSVGEVDSLPVTHQPAFVNSCDPTFDLCSALNNPEEIAGAHGSLVYVAAPLSSQNNYLPDQALLPQFSTLVNPEVVPYYRDDACFDDGTGDGPVPRPYPGNASTDANVQNGYVAYWKAHGAPSSIQYSDLKCQPPTATSPAYQQPSAITYQTLPFQGAIGEMGLHFFFTADSDNAFGPVPIDEIDAEQQVYPVPSSAPANLISATDSAAGHDYGLNVVAPLQTVVTPFGALPAAAPEVPVAALLPVIAGLIAVPVLRRRWRRRGA</sequence>
<evidence type="ECO:0000313" key="6">
    <source>
        <dbReference type="Proteomes" id="UP000606991"/>
    </source>
</evidence>
<reference evidence="3 6" key="3">
    <citation type="submission" date="2020-10" db="EMBL/GenBank/DDBJ databases">
        <title>Ca. Dormibacterota MAGs.</title>
        <authorList>
            <person name="Montgomery K."/>
        </authorList>
    </citation>
    <scope>NUCLEOTIDE SEQUENCE [LARGE SCALE GENOMIC DNA]</scope>
    <source>
        <strain evidence="3">SC8812_S17_18</strain>
    </source>
</reference>
<feature type="signal peptide" evidence="2">
    <location>
        <begin position="1"/>
        <end position="36"/>
    </location>
</feature>
<dbReference type="Proteomes" id="UP000606991">
    <property type="component" value="Unassembled WGS sequence"/>
</dbReference>
<dbReference type="RefSeq" id="WP_337313337.1">
    <property type="nucleotide sequence ID" value="NZ_JAEKNS010000134.1"/>
</dbReference>
<evidence type="ECO:0000313" key="4">
    <source>
        <dbReference type="EMBL" id="PZR82221.1"/>
    </source>
</evidence>
<reference evidence="4 5" key="1">
    <citation type="journal article" date="2017" name="Nature">
        <title>Atmospheric trace gases support primary production in Antarctic desert surface soil.</title>
        <authorList>
            <person name="Ji M."/>
            <person name="Greening C."/>
            <person name="Vanwonterghem I."/>
            <person name="Carere C.R."/>
            <person name="Bay S.K."/>
            <person name="Steen J.A."/>
            <person name="Montgomery K."/>
            <person name="Lines T."/>
            <person name="Beardall J."/>
            <person name="van Dorst J."/>
            <person name="Snape I."/>
            <person name="Stott M.B."/>
            <person name="Hugenholtz P."/>
            <person name="Ferrari B.C."/>
        </authorList>
    </citation>
    <scope>NUCLEOTIDE SEQUENCE [LARGE SCALE GENOMIC DNA]</scope>
    <source>
        <strain evidence="4">RRmetagenome_bin12</strain>
    </source>
</reference>
<reference evidence="4" key="2">
    <citation type="submission" date="2018-05" db="EMBL/GenBank/DDBJ databases">
        <authorList>
            <person name="Ferrari B."/>
        </authorList>
    </citation>
    <scope>NUCLEOTIDE SEQUENCE</scope>
    <source>
        <strain evidence="4">RRmetagenome_bin12</strain>
    </source>
</reference>
<keyword evidence="2" id="KW-0732">Signal</keyword>
<feature type="chain" id="PRO_5015860954" evidence="2">
    <location>
        <begin position="37"/>
        <end position="807"/>
    </location>
</feature>
<comment type="caution">
    <text evidence="4">The sequence shown here is derived from an EMBL/GenBank/DDBJ whole genome shotgun (WGS) entry which is preliminary data.</text>
</comment>
<accession>A0A2W6AWC6</accession>
<keyword evidence="1" id="KW-0472">Membrane</keyword>
<evidence type="ECO:0000256" key="1">
    <source>
        <dbReference type="SAM" id="Phobius"/>
    </source>
</evidence>
<accession>A0A934K401</accession>
<evidence type="ECO:0000313" key="3">
    <source>
        <dbReference type="EMBL" id="MBJ7595846.1"/>
    </source>
</evidence>
<dbReference type="EMBL" id="QHBU01000079">
    <property type="protein sequence ID" value="PZR82221.1"/>
    <property type="molecule type" value="Genomic_DNA"/>
</dbReference>
<evidence type="ECO:0000313" key="5">
    <source>
        <dbReference type="Proteomes" id="UP000248724"/>
    </source>
</evidence>